<protein>
    <submittedName>
        <fullName evidence="1">Uncharacterized protein</fullName>
    </submittedName>
</protein>
<proteinExistence type="predicted"/>
<evidence type="ECO:0000313" key="2">
    <source>
        <dbReference type="Proteomes" id="UP001243009"/>
    </source>
</evidence>
<comment type="caution">
    <text evidence="1">The sequence shown here is derived from an EMBL/GenBank/DDBJ whole genome shotgun (WGS) entry which is preliminary data.</text>
</comment>
<organism evidence="1 2">
    <name type="scientific">Paracraurococcus lichenis</name>
    <dbReference type="NCBI Taxonomy" id="3064888"/>
    <lineage>
        <taxon>Bacteria</taxon>
        <taxon>Pseudomonadati</taxon>
        <taxon>Pseudomonadota</taxon>
        <taxon>Alphaproteobacteria</taxon>
        <taxon>Acetobacterales</taxon>
        <taxon>Roseomonadaceae</taxon>
        <taxon>Paracraurococcus</taxon>
    </lineage>
</organism>
<name>A0ABT9E2K3_9PROT</name>
<reference evidence="1 2" key="1">
    <citation type="submission" date="2023-08" db="EMBL/GenBank/DDBJ databases">
        <title>The draft genome sequence of Paracraurococcus sp. LOR1-02.</title>
        <authorList>
            <person name="Kingkaew E."/>
            <person name="Tanasupawat S."/>
        </authorList>
    </citation>
    <scope>NUCLEOTIDE SEQUENCE [LARGE SCALE GENOMIC DNA]</scope>
    <source>
        <strain evidence="1 2">LOR1-02</strain>
    </source>
</reference>
<sequence length="79" mass="9132">MTIGIRNGEDMPIRYEVEVLRDGLPVVLWQALDLAPGESLTRTYDFHSPAGRALRIEARLFKSSNRSRVYRKVWMEPEA</sequence>
<accession>A0ABT9E2K3</accession>
<dbReference type="EMBL" id="JAUTWS010000017">
    <property type="protein sequence ID" value="MDO9710393.1"/>
    <property type="molecule type" value="Genomic_DNA"/>
</dbReference>
<keyword evidence="2" id="KW-1185">Reference proteome</keyword>
<gene>
    <name evidence="1" type="ORF">Q7A36_18710</name>
</gene>
<evidence type="ECO:0000313" key="1">
    <source>
        <dbReference type="EMBL" id="MDO9710393.1"/>
    </source>
</evidence>
<dbReference type="Proteomes" id="UP001243009">
    <property type="component" value="Unassembled WGS sequence"/>
</dbReference>
<dbReference type="RefSeq" id="WP_305105255.1">
    <property type="nucleotide sequence ID" value="NZ_JAUTWS010000017.1"/>
</dbReference>